<feature type="binding site" evidence="7">
    <location>
        <begin position="401"/>
        <end position="404"/>
    </location>
    <ligand>
        <name>meso-2,6-diaminopimelate</name>
        <dbReference type="ChEBI" id="CHEBI:57791"/>
    </ligand>
</feature>
<feature type="binding site" evidence="7">
    <location>
        <position position="377"/>
    </location>
    <ligand>
        <name>meso-2,6-diaminopimelate</name>
        <dbReference type="ChEBI" id="CHEBI:57791"/>
    </ligand>
</feature>
<keyword evidence="7" id="KW-0963">Cytoplasm</keyword>
<feature type="binding site" evidence="7">
    <location>
        <position position="456"/>
    </location>
    <ligand>
        <name>meso-2,6-diaminopimelate</name>
        <dbReference type="ChEBI" id="CHEBI:57791"/>
    </ligand>
</feature>
<protein>
    <recommendedName>
        <fullName evidence="7">UDP-N-acetylmuramoyl-L-alanyl-D-glutamate--2,6-diaminopimelate ligase</fullName>
        <ecNumber evidence="7">6.3.2.13</ecNumber>
    </recommendedName>
    <alternativeName>
        <fullName evidence="7">Meso-A2pm-adding enzyme</fullName>
    </alternativeName>
    <alternativeName>
        <fullName evidence="7">Meso-diaminopimelate-adding enzyme</fullName>
    </alternativeName>
    <alternativeName>
        <fullName evidence="7">UDP-MurNAc-L-Ala-D-Glu:meso-diaminopimelate ligase</fullName>
    </alternativeName>
    <alternativeName>
        <fullName evidence="7">UDP-MurNAc-tripeptide synthetase</fullName>
    </alternativeName>
    <alternativeName>
        <fullName evidence="7">UDP-N-acetylmuramyl-tripeptide synthetase</fullName>
    </alternativeName>
</protein>
<dbReference type="HOGENOM" id="CLU_022291_3_2_6"/>
<keyword evidence="5 7" id="KW-0131">Cell cycle</keyword>
<dbReference type="InterPro" id="IPR036565">
    <property type="entry name" value="Mur-like_cat_sf"/>
</dbReference>
<dbReference type="InterPro" id="IPR004101">
    <property type="entry name" value="Mur_ligase_C"/>
</dbReference>
<dbReference type="HAMAP" id="MF_00208">
    <property type="entry name" value="MurE"/>
    <property type="match status" value="1"/>
</dbReference>
<dbReference type="NCBIfam" id="TIGR01085">
    <property type="entry name" value="murE"/>
    <property type="match status" value="1"/>
</dbReference>
<dbReference type="InterPro" id="IPR035911">
    <property type="entry name" value="MurE/MurF_N"/>
</dbReference>
<dbReference type="Gene3D" id="3.90.190.20">
    <property type="entry name" value="Mur ligase, C-terminal domain"/>
    <property type="match status" value="1"/>
</dbReference>
<feature type="domain" description="Mur ligase N-terminal catalytic" evidence="9">
    <location>
        <begin position="22"/>
        <end position="94"/>
    </location>
</feature>
<dbReference type="SUPFAM" id="SSF53244">
    <property type="entry name" value="MurD-like peptide ligases, peptide-binding domain"/>
    <property type="match status" value="1"/>
</dbReference>
<dbReference type="RefSeq" id="WP_008047485.1">
    <property type="nucleotide sequence ID" value="NZ_CH724154.1"/>
</dbReference>
<comment type="similarity">
    <text evidence="1 7">Belongs to the MurCDEF family. MurE subfamily.</text>
</comment>
<dbReference type="PANTHER" id="PTHR23135:SF4">
    <property type="entry name" value="UDP-N-ACETYLMURAMOYL-L-ALANYL-D-GLUTAMATE--2,6-DIAMINOPIMELATE LIGASE MURE HOMOLOG, CHLOROPLASTIC"/>
    <property type="match status" value="1"/>
</dbReference>
<dbReference type="Gene3D" id="3.40.1190.10">
    <property type="entry name" value="Mur-like, catalytic domain"/>
    <property type="match status" value="1"/>
</dbReference>
<evidence type="ECO:0000313" key="12">
    <source>
        <dbReference type="EMBL" id="EAR08936.1"/>
    </source>
</evidence>
<dbReference type="EC" id="6.3.2.13" evidence="7"/>
<feature type="binding site" evidence="7">
    <location>
        <position position="177"/>
    </location>
    <ligand>
        <name>UDP-N-acetyl-alpha-D-muramoyl-L-alanyl-D-glutamate</name>
        <dbReference type="ChEBI" id="CHEBI:83900"/>
    </ligand>
</feature>
<dbReference type="EMBL" id="AAOE01000014">
    <property type="protein sequence ID" value="EAR08936.1"/>
    <property type="molecule type" value="Genomic_DNA"/>
</dbReference>
<evidence type="ECO:0000256" key="6">
    <source>
        <dbReference type="ARBA" id="ARBA00023316"/>
    </source>
</evidence>
<feature type="binding site" evidence="7">
    <location>
        <begin position="150"/>
        <end position="151"/>
    </location>
    <ligand>
        <name>UDP-N-acetyl-alpha-D-muramoyl-L-alanyl-D-glutamate</name>
        <dbReference type="ChEBI" id="CHEBI:83900"/>
    </ligand>
</feature>
<dbReference type="Pfam" id="PF01225">
    <property type="entry name" value="Mur_ligase"/>
    <property type="match status" value="1"/>
</dbReference>
<dbReference type="InterPro" id="IPR036615">
    <property type="entry name" value="Mur_ligase_C_dom_sf"/>
</dbReference>
<feature type="binding site" evidence="7">
    <location>
        <position position="452"/>
    </location>
    <ligand>
        <name>meso-2,6-diaminopimelate</name>
        <dbReference type="ChEBI" id="CHEBI:57791"/>
    </ligand>
</feature>
<evidence type="ECO:0000313" key="13">
    <source>
        <dbReference type="Proteomes" id="UP000005953"/>
    </source>
</evidence>
<keyword evidence="7 12" id="KW-0436">Ligase</keyword>
<dbReference type="SUPFAM" id="SSF53623">
    <property type="entry name" value="MurD-like peptide ligases, catalytic domain"/>
    <property type="match status" value="1"/>
</dbReference>
<dbReference type="InterPro" id="IPR000713">
    <property type="entry name" value="Mur_ligase_N"/>
</dbReference>
<feature type="short sequence motif" description="Meso-diaminopimelate recognition motif" evidence="7">
    <location>
        <begin position="401"/>
        <end position="404"/>
    </location>
</feature>
<dbReference type="Gene3D" id="3.40.1390.10">
    <property type="entry name" value="MurE/MurF, N-terminal domain"/>
    <property type="match status" value="1"/>
</dbReference>
<keyword evidence="6 7" id="KW-0961">Cell wall biogenesis/degradation</keyword>
<comment type="caution">
    <text evidence="12">The sequence shown here is derived from an EMBL/GenBank/DDBJ whole genome shotgun (WGS) entry which is preliminary data.</text>
</comment>
<dbReference type="GO" id="GO:0005524">
    <property type="term" value="F:ATP binding"/>
    <property type="evidence" value="ECO:0007669"/>
    <property type="project" value="UniProtKB-UniRule"/>
</dbReference>
<dbReference type="InterPro" id="IPR013221">
    <property type="entry name" value="Mur_ligase_cen"/>
</dbReference>
<dbReference type="STRING" id="314283.MED297_03567"/>
<dbReference type="OrthoDB" id="9800958at2"/>
<feature type="modified residue" description="N6-carboxylysine" evidence="7">
    <location>
        <position position="217"/>
    </location>
</feature>
<comment type="caution">
    <text evidence="7">Lacks conserved residue(s) required for the propagation of feature annotation.</text>
</comment>
<dbReference type="GO" id="GO:0008360">
    <property type="term" value="P:regulation of cell shape"/>
    <property type="evidence" value="ECO:0007669"/>
    <property type="project" value="UniProtKB-KW"/>
</dbReference>
<feature type="binding site" evidence="7">
    <location>
        <position position="185"/>
    </location>
    <ligand>
        <name>UDP-N-acetyl-alpha-D-muramoyl-L-alanyl-D-glutamate</name>
        <dbReference type="ChEBI" id="CHEBI:83900"/>
    </ligand>
</feature>
<evidence type="ECO:0000259" key="11">
    <source>
        <dbReference type="Pfam" id="PF08245"/>
    </source>
</evidence>
<name>A4BFR8_9GAMM</name>
<dbReference type="GO" id="GO:0005737">
    <property type="term" value="C:cytoplasm"/>
    <property type="evidence" value="ECO:0007669"/>
    <property type="project" value="UniProtKB-SubCell"/>
</dbReference>
<evidence type="ECO:0000259" key="10">
    <source>
        <dbReference type="Pfam" id="PF02875"/>
    </source>
</evidence>
<keyword evidence="13" id="KW-1185">Reference proteome</keyword>
<comment type="cofactor">
    <cofactor evidence="7">
        <name>Mg(2+)</name>
        <dbReference type="ChEBI" id="CHEBI:18420"/>
    </cofactor>
</comment>
<dbReference type="Pfam" id="PF08245">
    <property type="entry name" value="Mur_ligase_M"/>
    <property type="match status" value="1"/>
</dbReference>
<comment type="subcellular location">
    <subcellularLocation>
        <location evidence="7 8">Cytoplasm</location>
    </subcellularLocation>
</comment>
<proteinExistence type="inferred from homology"/>
<comment type="PTM">
    <text evidence="7">Carboxylation is probably crucial for Mg(2+) binding and, consequently, for the gamma-phosphate positioning of ATP.</text>
</comment>
<keyword evidence="7" id="KW-0547">Nucleotide-binding</keyword>
<evidence type="ECO:0000256" key="7">
    <source>
        <dbReference type="HAMAP-Rule" id="MF_00208"/>
    </source>
</evidence>
<keyword evidence="7" id="KW-0067">ATP-binding</keyword>
<dbReference type="SUPFAM" id="SSF63418">
    <property type="entry name" value="MurE/MurF N-terminal domain"/>
    <property type="match status" value="1"/>
</dbReference>
<organism evidence="12 13">
    <name type="scientific">Reinekea blandensis MED297</name>
    <dbReference type="NCBI Taxonomy" id="314283"/>
    <lineage>
        <taxon>Bacteria</taxon>
        <taxon>Pseudomonadati</taxon>
        <taxon>Pseudomonadota</taxon>
        <taxon>Gammaproteobacteria</taxon>
        <taxon>Oceanospirillales</taxon>
        <taxon>Saccharospirillaceae</taxon>
        <taxon>Reinekea</taxon>
    </lineage>
</organism>
<dbReference type="GO" id="GO:0000287">
    <property type="term" value="F:magnesium ion binding"/>
    <property type="evidence" value="ECO:0007669"/>
    <property type="project" value="UniProtKB-UniRule"/>
</dbReference>
<dbReference type="UniPathway" id="UPA00219"/>
<sequence>MISMMDWLPEHPELAGVKAVDITLDSREVTRGSVFIALKGFHADGHDFIQSAIDKGAVAILCERRVPIQHDTQVPVCVVDGLRDQLGELAHRFYGSVTHKLRVIGITGTNGKTSTCQYVAQSLDFLGRRCGIIGTNGQGLWGQLSDTLNTTPDVIRLHEELSRQQSQGAEFCAMEVSSHGLDQGRVDGLHFSTAVFTNLSRDHLDYHHSMEAYFEAKWRLMRWPGLRNAVVNLDDEWVQKNRERIMAERVWTYALETDADVQALEVNCHEAGIDAKVKTPETDVDLNLRLLGRFNLSNALAALTVMLAEGVPVNTAARVISNCNPVKGRMETLRSAYSPTVVVDYAHTPDALEKALQSCREHVNGRLVVIFGCGGDRDGGKRPEMARVAEQYADVVVVTDDNPRTEPSARIIADIEQGFSTEANYRVIPDRREAIVQTLNDSERSDVVLIAGKGHESYQEIDGVRHPFSDQDTVLNWQEAQHVE</sequence>
<feature type="binding site" evidence="7">
    <location>
        <begin position="108"/>
        <end position="114"/>
    </location>
    <ligand>
        <name>ATP</name>
        <dbReference type="ChEBI" id="CHEBI:30616"/>
    </ligand>
</feature>
<dbReference type="GO" id="GO:0071555">
    <property type="term" value="P:cell wall organization"/>
    <property type="evidence" value="ECO:0007669"/>
    <property type="project" value="UniProtKB-KW"/>
</dbReference>
<evidence type="ECO:0000256" key="5">
    <source>
        <dbReference type="ARBA" id="ARBA00023306"/>
    </source>
</evidence>
<evidence type="ECO:0000256" key="3">
    <source>
        <dbReference type="ARBA" id="ARBA00022960"/>
    </source>
</evidence>
<feature type="binding site" evidence="7">
    <location>
        <position position="149"/>
    </location>
    <ligand>
        <name>UDP-N-acetyl-alpha-D-muramoyl-L-alanyl-D-glutamate</name>
        <dbReference type="ChEBI" id="CHEBI:83900"/>
    </ligand>
</feature>
<accession>A4BFR8</accession>
<dbReference type="GO" id="GO:0008765">
    <property type="term" value="F:UDP-N-acetylmuramoylalanyl-D-glutamate-2,6-diaminopimelate ligase activity"/>
    <property type="evidence" value="ECO:0007669"/>
    <property type="project" value="UniProtKB-UniRule"/>
</dbReference>
<evidence type="ECO:0000259" key="9">
    <source>
        <dbReference type="Pfam" id="PF01225"/>
    </source>
</evidence>
<feature type="domain" description="Mur ligase central" evidence="11">
    <location>
        <begin position="106"/>
        <end position="305"/>
    </location>
</feature>
<feature type="binding site" evidence="7">
    <location>
        <position position="24"/>
    </location>
    <ligand>
        <name>UDP-N-acetyl-alpha-D-muramoyl-L-alanyl-D-glutamate</name>
        <dbReference type="ChEBI" id="CHEBI:83900"/>
    </ligand>
</feature>
<dbReference type="Pfam" id="PF02875">
    <property type="entry name" value="Mur_ligase_C"/>
    <property type="match status" value="1"/>
</dbReference>
<evidence type="ECO:0000256" key="1">
    <source>
        <dbReference type="ARBA" id="ARBA00005898"/>
    </source>
</evidence>
<dbReference type="GO" id="GO:0009252">
    <property type="term" value="P:peptidoglycan biosynthetic process"/>
    <property type="evidence" value="ECO:0007669"/>
    <property type="project" value="UniProtKB-UniRule"/>
</dbReference>
<reference evidence="12 13" key="1">
    <citation type="submission" date="2006-02" db="EMBL/GenBank/DDBJ databases">
        <authorList>
            <person name="Pinhassi J."/>
            <person name="Pedros-Alio C."/>
            <person name="Ferriera S."/>
            <person name="Johnson J."/>
            <person name="Kravitz S."/>
            <person name="Halpern A."/>
            <person name="Remington K."/>
            <person name="Beeson K."/>
            <person name="Tran B."/>
            <person name="Rogers Y.-H."/>
            <person name="Friedman R."/>
            <person name="Venter J.C."/>
        </authorList>
    </citation>
    <scope>NUCLEOTIDE SEQUENCE [LARGE SCALE GENOMIC DNA]</scope>
    <source>
        <strain evidence="12 13">MED297</strain>
    </source>
</reference>
<dbReference type="NCBIfam" id="NF001126">
    <property type="entry name" value="PRK00139.1-4"/>
    <property type="match status" value="1"/>
</dbReference>
<evidence type="ECO:0000256" key="4">
    <source>
        <dbReference type="ARBA" id="ARBA00022984"/>
    </source>
</evidence>
<dbReference type="Proteomes" id="UP000005953">
    <property type="component" value="Unassembled WGS sequence"/>
</dbReference>
<feature type="domain" description="Mur ligase C-terminal" evidence="10">
    <location>
        <begin position="328"/>
        <end position="454"/>
    </location>
</feature>
<feature type="binding site" evidence="7">
    <location>
        <position position="26"/>
    </location>
    <ligand>
        <name>UDP-N-acetyl-alpha-D-muramoyl-L-alanyl-D-glutamate</name>
        <dbReference type="ChEBI" id="CHEBI:83900"/>
    </ligand>
</feature>
<comment type="pathway">
    <text evidence="7 8">Cell wall biogenesis; peptidoglycan biosynthesis.</text>
</comment>
<dbReference type="NCBIfam" id="NF001124">
    <property type="entry name" value="PRK00139.1-2"/>
    <property type="match status" value="1"/>
</dbReference>
<keyword evidence="3 7" id="KW-0133">Cell shape</keyword>
<keyword evidence="7" id="KW-0460">Magnesium</keyword>
<gene>
    <name evidence="7 12" type="primary">murE</name>
    <name evidence="12" type="ORF">MED297_03567</name>
</gene>
<keyword evidence="4 7" id="KW-0573">Peptidoglycan synthesis</keyword>
<dbReference type="AlphaFoldDB" id="A4BFR8"/>
<evidence type="ECO:0000256" key="2">
    <source>
        <dbReference type="ARBA" id="ARBA00022618"/>
    </source>
</evidence>
<keyword evidence="2 7" id="KW-0132">Cell division</keyword>
<dbReference type="PANTHER" id="PTHR23135">
    <property type="entry name" value="MUR LIGASE FAMILY MEMBER"/>
    <property type="match status" value="1"/>
</dbReference>
<dbReference type="GO" id="GO:0051301">
    <property type="term" value="P:cell division"/>
    <property type="evidence" value="ECO:0007669"/>
    <property type="project" value="UniProtKB-KW"/>
</dbReference>
<comment type="function">
    <text evidence="7">Catalyzes the addition of meso-diaminopimelic acid to the nucleotide precursor UDP-N-acetylmuramoyl-L-alanyl-D-glutamate (UMAG) in the biosynthesis of bacterial cell-wall peptidoglycan.</text>
</comment>
<evidence type="ECO:0000256" key="8">
    <source>
        <dbReference type="RuleBase" id="RU004135"/>
    </source>
</evidence>
<dbReference type="InterPro" id="IPR005761">
    <property type="entry name" value="UDP-N-AcMur-Glu-dNH2Pim_ligase"/>
</dbReference>
<comment type="catalytic activity">
    <reaction evidence="7">
        <text>UDP-N-acetyl-alpha-D-muramoyl-L-alanyl-D-glutamate + meso-2,6-diaminopimelate + ATP = UDP-N-acetyl-alpha-D-muramoyl-L-alanyl-gamma-D-glutamyl-meso-2,6-diaminopimelate + ADP + phosphate + H(+)</text>
        <dbReference type="Rhea" id="RHEA:23676"/>
        <dbReference type="ChEBI" id="CHEBI:15378"/>
        <dbReference type="ChEBI" id="CHEBI:30616"/>
        <dbReference type="ChEBI" id="CHEBI:43474"/>
        <dbReference type="ChEBI" id="CHEBI:57791"/>
        <dbReference type="ChEBI" id="CHEBI:83900"/>
        <dbReference type="ChEBI" id="CHEBI:83905"/>
        <dbReference type="ChEBI" id="CHEBI:456216"/>
        <dbReference type="EC" id="6.3.2.13"/>
    </reaction>
</comment>
<feature type="binding site" evidence="7">
    <location>
        <position position="183"/>
    </location>
    <ligand>
        <name>UDP-N-acetyl-alpha-D-muramoyl-L-alanyl-D-glutamate</name>
        <dbReference type="ChEBI" id="CHEBI:83900"/>
    </ligand>
</feature>